<dbReference type="GO" id="GO:0005576">
    <property type="term" value="C:extracellular region"/>
    <property type="evidence" value="ECO:0007669"/>
    <property type="project" value="UniProtKB-SubCell"/>
</dbReference>
<gene>
    <name evidence="7" type="ORF">RJT34_28732</name>
</gene>
<evidence type="ECO:0000256" key="5">
    <source>
        <dbReference type="ARBA" id="ARBA00022782"/>
    </source>
</evidence>
<dbReference type="EMBL" id="JAYKXN010000007">
    <property type="protein sequence ID" value="KAK7272252.1"/>
    <property type="molecule type" value="Genomic_DNA"/>
</dbReference>
<proteinExistence type="inferred from homology"/>
<dbReference type="Proteomes" id="UP001359559">
    <property type="component" value="Unassembled WGS sequence"/>
</dbReference>
<dbReference type="GO" id="GO:0033612">
    <property type="term" value="F:receptor serine/threonine kinase binding"/>
    <property type="evidence" value="ECO:0007669"/>
    <property type="project" value="InterPro"/>
</dbReference>
<dbReference type="AlphaFoldDB" id="A0AAN9F982"/>
<keyword evidence="4" id="KW-0732">Signal</keyword>
<sequence length="81" mass="8700">MLLCLFLSREHPGCISAYECFGANAATLKEIRNRKVLSVLKASLQRTSSSITNGGESLSRELRVVPSGPDPLHHNGGNVPP</sequence>
<keyword evidence="3" id="KW-0964">Secreted</keyword>
<organism evidence="7 8">
    <name type="scientific">Clitoria ternatea</name>
    <name type="common">Butterfly pea</name>
    <dbReference type="NCBI Taxonomy" id="43366"/>
    <lineage>
        <taxon>Eukaryota</taxon>
        <taxon>Viridiplantae</taxon>
        <taxon>Streptophyta</taxon>
        <taxon>Embryophyta</taxon>
        <taxon>Tracheophyta</taxon>
        <taxon>Spermatophyta</taxon>
        <taxon>Magnoliopsida</taxon>
        <taxon>eudicotyledons</taxon>
        <taxon>Gunneridae</taxon>
        <taxon>Pentapetalae</taxon>
        <taxon>rosids</taxon>
        <taxon>fabids</taxon>
        <taxon>Fabales</taxon>
        <taxon>Fabaceae</taxon>
        <taxon>Papilionoideae</taxon>
        <taxon>50 kb inversion clade</taxon>
        <taxon>NPAAA clade</taxon>
        <taxon>indigoferoid/millettioid clade</taxon>
        <taxon>Phaseoleae</taxon>
        <taxon>Clitoria</taxon>
    </lineage>
</organism>
<keyword evidence="8" id="KW-1185">Reference proteome</keyword>
<evidence type="ECO:0000256" key="1">
    <source>
        <dbReference type="ARBA" id="ARBA00004613"/>
    </source>
</evidence>
<comment type="similarity">
    <text evidence="2">Belongs to the CLV3/ESR signal peptide family.</text>
</comment>
<reference evidence="7 8" key="1">
    <citation type="submission" date="2024-01" db="EMBL/GenBank/DDBJ databases">
        <title>The genomes of 5 underutilized Papilionoideae crops provide insights into root nodulation and disease resistance.</title>
        <authorList>
            <person name="Yuan L."/>
        </authorList>
    </citation>
    <scope>NUCLEOTIDE SEQUENCE [LARGE SCALE GENOMIC DNA]</scope>
    <source>
        <strain evidence="7">LY-2023</strain>
        <tissue evidence="7">Leaf</tissue>
    </source>
</reference>
<name>A0AAN9F982_CLITE</name>
<evidence type="ECO:0000256" key="6">
    <source>
        <dbReference type="SAM" id="MobiDB-lite"/>
    </source>
</evidence>
<feature type="region of interest" description="Disordered" evidence="6">
    <location>
        <begin position="49"/>
        <end position="81"/>
    </location>
</feature>
<accession>A0AAN9F982</accession>
<keyword evidence="5" id="KW-0221">Differentiation</keyword>
<dbReference type="PANTHER" id="PTHR36349:SF2">
    <property type="entry name" value="PROTEIN CLAVATA 3"/>
    <property type="match status" value="1"/>
</dbReference>
<protein>
    <submittedName>
        <fullName evidence="7">Uncharacterized protein</fullName>
    </submittedName>
</protein>
<evidence type="ECO:0000256" key="2">
    <source>
        <dbReference type="ARBA" id="ARBA00005416"/>
    </source>
</evidence>
<evidence type="ECO:0000256" key="4">
    <source>
        <dbReference type="ARBA" id="ARBA00022729"/>
    </source>
</evidence>
<evidence type="ECO:0000313" key="8">
    <source>
        <dbReference type="Proteomes" id="UP001359559"/>
    </source>
</evidence>
<dbReference type="GO" id="GO:0030154">
    <property type="term" value="P:cell differentiation"/>
    <property type="evidence" value="ECO:0007669"/>
    <property type="project" value="UniProtKB-KW"/>
</dbReference>
<comment type="caution">
    <text evidence="7">The sequence shown here is derived from an EMBL/GenBank/DDBJ whole genome shotgun (WGS) entry which is preliminary data.</text>
</comment>
<evidence type="ECO:0000256" key="3">
    <source>
        <dbReference type="ARBA" id="ARBA00022525"/>
    </source>
</evidence>
<dbReference type="PANTHER" id="PTHR36349">
    <property type="entry name" value="PROTEIN CLAVATA 3"/>
    <property type="match status" value="1"/>
</dbReference>
<comment type="subcellular location">
    <subcellularLocation>
        <location evidence="1">Secreted</location>
    </subcellularLocation>
</comment>
<evidence type="ECO:0000313" key="7">
    <source>
        <dbReference type="EMBL" id="KAK7272252.1"/>
    </source>
</evidence>
<dbReference type="InterPro" id="IPR044962">
    <property type="entry name" value="CLV3/ESR"/>
</dbReference>